<evidence type="ECO:0000259" key="8">
    <source>
        <dbReference type="Pfam" id="PF24597"/>
    </source>
</evidence>
<proteinExistence type="inferred from homology"/>
<accession>A0AAW2HWK7</accession>
<evidence type="ECO:0000256" key="6">
    <source>
        <dbReference type="ARBA" id="ARBA00046326"/>
    </source>
</evidence>
<evidence type="ECO:0000256" key="4">
    <source>
        <dbReference type="ARBA" id="ARBA00023034"/>
    </source>
</evidence>
<evidence type="ECO:0000259" key="10">
    <source>
        <dbReference type="Pfam" id="PF24601"/>
    </source>
</evidence>
<comment type="subcellular location">
    <subcellularLocation>
        <location evidence="1">Golgi apparatus membrane</location>
        <topology evidence="1">Peripheral membrane protein</topology>
    </subcellularLocation>
</comment>
<feature type="domain" description="DOP1 N-terminal" evidence="7">
    <location>
        <begin position="14"/>
        <end position="299"/>
    </location>
</feature>
<dbReference type="Pfam" id="PF24597">
    <property type="entry name" value="TPR_DOP1_M"/>
    <property type="match status" value="1"/>
</dbReference>
<dbReference type="InterPro" id="IPR007249">
    <property type="entry name" value="DOP1_N"/>
</dbReference>
<dbReference type="InterPro" id="IPR040314">
    <property type="entry name" value="DOP1"/>
</dbReference>
<comment type="caution">
    <text evidence="11">The sequence shown here is derived from an EMBL/GenBank/DDBJ whole genome shotgun (WGS) entry which is preliminary data.</text>
</comment>
<comment type="similarity">
    <text evidence="6">Belongs to the DOP1 family.</text>
</comment>
<dbReference type="GO" id="GO:0005768">
    <property type="term" value="C:endosome"/>
    <property type="evidence" value="ECO:0007669"/>
    <property type="project" value="TreeGrafter"/>
</dbReference>
<dbReference type="Pfam" id="PF04118">
    <property type="entry name" value="Dopey_N"/>
    <property type="match status" value="1"/>
</dbReference>
<dbReference type="InterPro" id="IPR056458">
    <property type="entry name" value="TPR_DOP1_M"/>
</dbReference>
<evidence type="ECO:0000259" key="7">
    <source>
        <dbReference type="Pfam" id="PF04118"/>
    </source>
</evidence>
<keyword evidence="3" id="KW-0653">Protein transport</keyword>
<feature type="domain" description="DOP1-like C-terminal" evidence="9">
    <location>
        <begin position="1763"/>
        <end position="2000"/>
    </location>
</feature>
<dbReference type="Pfam" id="PF24598">
    <property type="entry name" value="DOP1_C"/>
    <property type="match status" value="1"/>
</dbReference>
<evidence type="ECO:0000256" key="1">
    <source>
        <dbReference type="ARBA" id="ARBA00004395"/>
    </source>
</evidence>
<dbReference type="PANTHER" id="PTHR14042:SF24">
    <property type="entry name" value="PROTEIN DOPEY-1 HOMOLOG"/>
    <property type="match status" value="1"/>
</dbReference>
<organism evidence="11">
    <name type="scientific">Menopon gallinae</name>
    <name type="common">poultry shaft louse</name>
    <dbReference type="NCBI Taxonomy" id="328185"/>
    <lineage>
        <taxon>Eukaryota</taxon>
        <taxon>Metazoa</taxon>
        <taxon>Ecdysozoa</taxon>
        <taxon>Arthropoda</taxon>
        <taxon>Hexapoda</taxon>
        <taxon>Insecta</taxon>
        <taxon>Pterygota</taxon>
        <taxon>Neoptera</taxon>
        <taxon>Paraneoptera</taxon>
        <taxon>Psocodea</taxon>
        <taxon>Troctomorpha</taxon>
        <taxon>Phthiraptera</taxon>
        <taxon>Amblycera</taxon>
        <taxon>Menoponidae</taxon>
        <taxon>Menopon</taxon>
    </lineage>
</organism>
<dbReference type="GO" id="GO:0006895">
    <property type="term" value="P:Golgi to endosome transport"/>
    <property type="evidence" value="ECO:0007669"/>
    <property type="project" value="InterPro"/>
</dbReference>
<evidence type="ECO:0000259" key="9">
    <source>
        <dbReference type="Pfam" id="PF24598"/>
    </source>
</evidence>
<sequence length="2031" mass="229220">MSTVALDEYELMQDPKYRLYVGAVDKALKYFESTEEWQDLITALSKLNKVLKENQRFPVIPRRIKISKRLAQCMHFTLPAGVHLKAIETYDTIFKCMGTGRLSHELFIYSAGLFPLLGHSAMTVKPPLLEVYENHFVPLGPRLRPGLSGFLSGVLPGLEEGSDHFERTNSLLEKVCEGVGSSFFYGSLWECVSCNSAIRLPAISFVLDHYNKKLKVEDQSHIMGIDTTVMVNGLCAGVQDSNVLVQRNSLELLMGIFPMHNNYLRKEDVISLVTAALTTIQRRDISLNRRLYAWLLGTDINASEFDTDHPMIKLMGELGDVTQSSVYFDMYSKENLIQGVRNILGNENMSYSDIRPYRLLMSLLDKPDVGPVIIDDILFEIFRTLYLACKEEKNENNKQRQEILNSANLLFNTFEPGYIWQYAGCLFDQACKKNIEELTTISEIEYSSVVVKPVGSGIPNVWEICELYEFLLGVIPLEACGDSPREYLFHLLIHIIPQLTKYMESLSEDQIARTLKFCSVILAKVQSLTRSRKLSRSESISGDSLAKNYKLDHINPAVIRSRAGTDLNQRPPSEDNHSVSTDSLYMSLECEAQLSAENQNLLLAFDTILKNYEIFYVTLVGSGRIIHSQMVPEVFDKMRRKIDYSDESEYANQLKRILTAVMNDDDTTELFYRRNRKSETVDCSTDVAVEGNEKWEESFKVASEILVQLTSFPRIYTEHRHDDAVFTPWMKVLVVCACCLVKSPKLQLIAVRTFLNLLSASQADDKREIVGLFNSSHAHFLEHDTSVIEIIARTLWKHLGDLTSDLQVTCIELIYHLHSTFSFDDCVERVLGEALLKGTENGQIEALQRFMKLWHVGRDLQSKELKHKKLFHRCLLKLLDNLLLTENSTLKIETQTWLVQSLMRGDIARLLDPILTMLLDPATARMSILHVSIQHSSANPEAPEQANQGTDSANKIYAISSVDGNVIYHVSNAESAKGVFPKRLKWRWKKESSLPDRGGERIYAITSLKNHYDSRPSYVTKKNMMRDIELPRNYNRNISVLVNPFSTGFPEDEFTVDDDQRSESESQIEYKVSEYNKKIRSLRELDRFSDGNIEMDVLPRHSKITLEVTTSDSPPAEMKFFNQLQQKLFGGEEVGCEESLSAYEYFNSNRRTPVSPADNNFTVVREVLDSLIDSVVRKCESESAETDSIKSGVGVHPYHSHIFLYCGVYDSSRTLYAFNTLKNILLTNSRLFLCCAATSGILNAPFSSDLLISLARHRKSVFGRSFHGDGATLNEYISVYRSNMYLEILVSVCLYFARSYYPNLGLLRLTADEIAGNRQVQLTSIEILMHIFTELIPIVRDSGRGFANYIDDLLLRYKVQKIILHCLMSSIHYIQQQLNGGSNETKTFTEEIIDFNDPHVTKSNQKGVRLTEYSEALQIQLLKVLLALIILERHIDVQKVDSSDLQCAKENSQLNNQEARYVSDTLIPLQPIFLEAVSSALKLKGPMRLLHYNWTELVTSSLPYLGSALPQVVSITINQICANIEELTAAYSASKCDKDDCLPADYAINQLEALTVLCHFCVLDSSQQVSPVPLASVAGLTHSGMPGSNPGQIFNNLLDVFAPAPLTQEAHKEKSEQLDVLLSARRCVLGSMPRIICSLASLWQAVTEVDEDSDDVCIWGNYKVVKNQILVFLSPISFHHGPIFLSAIAVAWQERKEDNNNMLLPVASPSQKVLVNLVSSIRVMPIESLVQTVHLVVKQHPTVQGAPLDDSLEVSVLELFYIYMQSSTSSQLWESWSSLLGLLRDGLMLSPPALFLILAILNEWVQKCPPFQDKKDQRDLQDITSKLVEACGNVAGACLEQKTWLGRVFTPVKVDPESPDETANTSKSASNILQQHSIRAQLVLAQVLAPLLDITYGSQEKEKVATLLTKLMDNILPHLKNHSPENTQSFQACSQLLANLSGFQYTRKAWKRDVFDLLLSSSLFQMEFDCLSHWTTIIDNLMTNDMTTFRDLMSKVAGLQSGSYSLFSSKGTGVRAKGGVIEAFGFCYFLQ</sequence>
<dbReference type="GO" id="GO:0005802">
    <property type="term" value="C:trans-Golgi network"/>
    <property type="evidence" value="ECO:0007669"/>
    <property type="project" value="TreeGrafter"/>
</dbReference>
<evidence type="ECO:0000256" key="5">
    <source>
        <dbReference type="ARBA" id="ARBA00023136"/>
    </source>
</evidence>
<dbReference type="InterPro" id="IPR056457">
    <property type="entry name" value="DOP1_C"/>
</dbReference>
<dbReference type="Pfam" id="PF24601">
    <property type="entry name" value="TPR_DOP1"/>
    <property type="match status" value="1"/>
</dbReference>
<dbReference type="GO" id="GO:0000139">
    <property type="term" value="C:Golgi membrane"/>
    <property type="evidence" value="ECO:0007669"/>
    <property type="project" value="UniProtKB-SubCell"/>
</dbReference>
<dbReference type="GO" id="GO:0015031">
    <property type="term" value="P:protein transport"/>
    <property type="evidence" value="ECO:0007669"/>
    <property type="project" value="UniProtKB-KW"/>
</dbReference>
<keyword evidence="5" id="KW-0472">Membrane</keyword>
<dbReference type="GO" id="GO:0005829">
    <property type="term" value="C:cytosol"/>
    <property type="evidence" value="ECO:0007669"/>
    <property type="project" value="GOC"/>
</dbReference>
<feature type="domain" description="DOP1-like TPR" evidence="10">
    <location>
        <begin position="1196"/>
        <end position="1564"/>
    </location>
</feature>
<keyword evidence="2" id="KW-0813">Transport</keyword>
<dbReference type="EMBL" id="JARGDH010000003">
    <property type="protein sequence ID" value="KAL0273817.1"/>
    <property type="molecule type" value="Genomic_DNA"/>
</dbReference>
<protein>
    <recommendedName>
        <fullName evidence="12">Dopey N-terminal domain-containing protein</fullName>
    </recommendedName>
</protein>
<dbReference type="InterPro" id="IPR056459">
    <property type="entry name" value="TPR_DOP1"/>
</dbReference>
<dbReference type="PANTHER" id="PTHR14042">
    <property type="entry name" value="DOPEY-RELATED"/>
    <property type="match status" value="1"/>
</dbReference>
<keyword evidence="4" id="KW-0333">Golgi apparatus</keyword>
<feature type="domain" description="DOP1-like middle TPR" evidence="8">
    <location>
        <begin position="327"/>
        <end position="427"/>
    </location>
</feature>
<reference evidence="11" key="1">
    <citation type="journal article" date="2024" name="Gigascience">
        <title>Chromosome-level genome of the poultry shaft louse Menopon gallinae provides insight into the host-switching and adaptive evolution of parasitic lice.</title>
        <authorList>
            <person name="Xu Y."/>
            <person name="Ma L."/>
            <person name="Liu S."/>
            <person name="Liang Y."/>
            <person name="Liu Q."/>
            <person name="He Z."/>
            <person name="Tian L."/>
            <person name="Duan Y."/>
            <person name="Cai W."/>
            <person name="Li H."/>
            <person name="Song F."/>
        </authorList>
    </citation>
    <scope>NUCLEOTIDE SEQUENCE</scope>
    <source>
        <strain evidence="11">Cailab_2023a</strain>
    </source>
</reference>
<evidence type="ECO:0000256" key="2">
    <source>
        <dbReference type="ARBA" id="ARBA00022448"/>
    </source>
</evidence>
<evidence type="ECO:0000256" key="3">
    <source>
        <dbReference type="ARBA" id="ARBA00022927"/>
    </source>
</evidence>
<name>A0AAW2HWK7_9NEOP</name>
<gene>
    <name evidence="11" type="ORF">PYX00_006399</name>
</gene>
<evidence type="ECO:0008006" key="12">
    <source>
        <dbReference type="Google" id="ProtNLM"/>
    </source>
</evidence>
<evidence type="ECO:0000313" key="11">
    <source>
        <dbReference type="EMBL" id="KAL0273817.1"/>
    </source>
</evidence>